<evidence type="ECO:0000313" key="3">
    <source>
        <dbReference type="Proteomes" id="UP000428330"/>
    </source>
</evidence>
<dbReference type="SUPFAM" id="SSF48452">
    <property type="entry name" value="TPR-like"/>
    <property type="match status" value="1"/>
</dbReference>
<accession>A0A6I6IUY9</accession>
<dbReference type="InterPro" id="IPR036388">
    <property type="entry name" value="WH-like_DNA-bd_sf"/>
</dbReference>
<dbReference type="Proteomes" id="UP000428330">
    <property type="component" value="Chromosome"/>
</dbReference>
<sequence>MQWTFLDGTFVSGPEAKIPIPNGRLSALAAVLVLHHNRPVDRDRIADILWEGDHPDNARDRLNTMLWRLRTLIRKAGGTGTSLLNKRAYLIYEAEPEFAADIVQVSERARQVMSGRATSEADMQALLASVGHCNMDFLPGAQDHWSIVTRESLRSGLLVILEALLVHLRTQGRWGRVSEVAQKMLMLDPTLESGHRQMIELHGRRHDVRAAERQYEVLQRVLKDRLDVAPAPETAAAIDALKIARDTPDAPKQAKRRVLLTRPSFKAVESALDHLDAAREKLLG</sequence>
<evidence type="ECO:0000259" key="1">
    <source>
        <dbReference type="SMART" id="SM01043"/>
    </source>
</evidence>
<dbReference type="OrthoDB" id="7888886at2"/>
<dbReference type="AlphaFoldDB" id="A0A6I6IUY9"/>
<evidence type="ECO:0000313" key="2">
    <source>
        <dbReference type="EMBL" id="QGX99337.1"/>
    </source>
</evidence>
<feature type="domain" description="Bacterial transcriptional activator" evidence="1">
    <location>
        <begin position="100"/>
        <end position="242"/>
    </location>
</feature>
<dbReference type="InterPro" id="IPR011990">
    <property type="entry name" value="TPR-like_helical_dom_sf"/>
</dbReference>
<dbReference type="Pfam" id="PF03704">
    <property type="entry name" value="BTAD"/>
    <property type="match status" value="1"/>
</dbReference>
<dbReference type="PANTHER" id="PTHR35807">
    <property type="entry name" value="TRANSCRIPTIONAL REGULATOR REDD-RELATED"/>
    <property type="match status" value="1"/>
</dbReference>
<dbReference type="SMART" id="SM01043">
    <property type="entry name" value="BTAD"/>
    <property type="match status" value="1"/>
</dbReference>
<name>A0A6I6IUY9_9RHOB</name>
<organism evidence="2 3">
    <name type="scientific">Roseovarius faecimaris</name>
    <dbReference type="NCBI Taxonomy" id="2494550"/>
    <lineage>
        <taxon>Bacteria</taxon>
        <taxon>Pseudomonadati</taxon>
        <taxon>Pseudomonadota</taxon>
        <taxon>Alphaproteobacteria</taxon>
        <taxon>Rhodobacterales</taxon>
        <taxon>Roseobacteraceae</taxon>
        <taxon>Roseovarius</taxon>
    </lineage>
</organism>
<dbReference type="EMBL" id="CP034348">
    <property type="protein sequence ID" value="QGX99337.1"/>
    <property type="molecule type" value="Genomic_DNA"/>
</dbReference>
<dbReference type="InterPro" id="IPR005158">
    <property type="entry name" value="BTAD"/>
</dbReference>
<dbReference type="Gene3D" id="1.10.10.10">
    <property type="entry name" value="Winged helix-like DNA-binding domain superfamily/Winged helix DNA-binding domain"/>
    <property type="match status" value="1"/>
</dbReference>
<keyword evidence="3" id="KW-1185">Reference proteome</keyword>
<dbReference type="Gene3D" id="1.25.40.10">
    <property type="entry name" value="Tetratricopeptide repeat domain"/>
    <property type="match status" value="1"/>
</dbReference>
<protein>
    <recommendedName>
        <fullName evidence="1">Bacterial transcriptional activator domain-containing protein</fullName>
    </recommendedName>
</protein>
<dbReference type="RefSeq" id="WP_157708019.1">
    <property type="nucleotide sequence ID" value="NZ_CP034348.1"/>
</dbReference>
<proteinExistence type="predicted"/>
<dbReference type="InterPro" id="IPR051677">
    <property type="entry name" value="AfsR-DnrI-RedD_regulator"/>
</dbReference>
<gene>
    <name evidence="2" type="ORF">EI983_14130</name>
</gene>
<reference evidence="3" key="1">
    <citation type="submission" date="2018-12" db="EMBL/GenBank/DDBJ databases">
        <title>Complete genome sequence of Roseovarius sp. MME-070.</title>
        <authorList>
            <person name="Nam Y.-D."/>
            <person name="Kang J."/>
            <person name="Chung W.-H."/>
            <person name="Park Y.S."/>
        </authorList>
    </citation>
    <scope>NUCLEOTIDE SEQUENCE [LARGE SCALE GENOMIC DNA]</scope>
    <source>
        <strain evidence="3">MME-070</strain>
    </source>
</reference>
<dbReference type="KEGG" id="rom:EI983_14130"/>